<dbReference type="Pfam" id="PF01975">
    <property type="entry name" value="SurE"/>
    <property type="match status" value="1"/>
</dbReference>
<dbReference type="InterPro" id="IPR002828">
    <property type="entry name" value="SurE-like_Pase/nucleotidase"/>
</dbReference>
<reference evidence="2" key="1">
    <citation type="journal article" date="2014" name="Front. Microbiol.">
        <title>High frequency of phylogenetically diverse reductive dehalogenase-homologous genes in deep subseafloor sedimentary metagenomes.</title>
        <authorList>
            <person name="Kawai M."/>
            <person name="Futagami T."/>
            <person name="Toyoda A."/>
            <person name="Takaki Y."/>
            <person name="Nishi S."/>
            <person name="Hori S."/>
            <person name="Arai W."/>
            <person name="Tsubouchi T."/>
            <person name="Morono Y."/>
            <person name="Uchiyama I."/>
            <person name="Ito T."/>
            <person name="Fujiyama A."/>
            <person name="Inagaki F."/>
            <person name="Takami H."/>
        </authorList>
    </citation>
    <scope>NUCLEOTIDE SEQUENCE</scope>
    <source>
        <strain evidence="2">Expedition CK06-06</strain>
    </source>
</reference>
<proteinExistence type="predicted"/>
<evidence type="ECO:0000259" key="1">
    <source>
        <dbReference type="Pfam" id="PF01975"/>
    </source>
</evidence>
<organism evidence="2">
    <name type="scientific">marine sediment metagenome</name>
    <dbReference type="NCBI Taxonomy" id="412755"/>
    <lineage>
        <taxon>unclassified sequences</taxon>
        <taxon>metagenomes</taxon>
        <taxon>ecological metagenomes</taxon>
    </lineage>
</organism>
<name>X1LAP4_9ZZZZ</name>
<sequence length="49" mass="5378">KKGDLPRETLLNINLPNLPLEEIRGIEVTKLGKQSHGGEIKKVLSGESQ</sequence>
<feature type="domain" description="Survival protein SurE-like phosphatase/nucleotidase" evidence="1">
    <location>
        <begin position="6"/>
        <end position="35"/>
    </location>
</feature>
<dbReference type="GO" id="GO:0016787">
    <property type="term" value="F:hydrolase activity"/>
    <property type="evidence" value="ECO:0007669"/>
    <property type="project" value="InterPro"/>
</dbReference>
<accession>X1LAP4</accession>
<gene>
    <name evidence="2" type="ORF">S06H3_13731</name>
</gene>
<dbReference type="SUPFAM" id="SSF64167">
    <property type="entry name" value="SurE-like"/>
    <property type="match status" value="1"/>
</dbReference>
<dbReference type="AlphaFoldDB" id="X1LAP4"/>
<dbReference type="InterPro" id="IPR036523">
    <property type="entry name" value="SurE-like_sf"/>
</dbReference>
<comment type="caution">
    <text evidence="2">The sequence shown here is derived from an EMBL/GenBank/DDBJ whole genome shotgun (WGS) entry which is preliminary data.</text>
</comment>
<evidence type="ECO:0000313" key="2">
    <source>
        <dbReference type="EMBL" id="GAI16158.1"/>
    </source>
</evidence>
<protein>
    <recommendedName>
        <fullName evidence="1">Survival protein SurE-like phosphatase/nucleotidase domain-containing protein</fullName>
    </recommendedName>
</protein>
<dbReference type="Gene3D" id="3.40.1210.10">
    <property type="entry name" value="Survival protein SurE-like phosphatase/nucleotidase"/>
    <property type="match status" value="1"/>
</dbReference>
<feature type="non-terminal residue" evidence="2">
    <location>
        <position position="1"/>
    </location>
</feature>
<dbReference type="EMBL" id="BARV01006704">
    <property type="protein sequence ID" value="GAI16158.1"/>
    <property type="molecule type" value="Genomic_DNA"/>
</dbReference>